<sequence>MHLNCTPFLALLSILVRFVHAQEHEAHSENPNNKSNPLLGGPSENSKAETVGRTSTNRSADVPFMWVCLGLTLFGIIIVLFIAQRRPDEVDLERTDDDDEGQQEGEAEEK</sequence>
<dbReference type="VEuPathDB" id="TriTrypDB:TvY486_1106280"/>
<gene>
    <name evidence="4" type="ORF">TVY486_1106280</name>
</gene>
<dbReference type="AlphaFoldDB" id="G0UBE9"/>
<feature type="chain" id="PRO_5003409977" evidence="3">
    <location>
        <begin position="22"/>
        <end position="110"/>
    </location>
</feature>
<evidence type="ECO:0000256" key="3">
    <source>
        <dbReference type="SAM" id="SignalP"/>
    </source>
</evidence>
<feature type="region of interest" description="Disordered" evidence="1">
    <location>
        <begin position="89"/>
        <end position="110"/>
    </location>
</feature>
<proteinExistence type="predicted"/>
<keyword evidence="2" id="KW-0472">Membrane</keyword>
<keyword evidence="2" id="KW-0812">Transmembrane</keyword>
<name>G0UBE9_TRYVY</name>
<feature type="signal peptide" evidence="3">
    <location>
        <begin position="1"/>
        <end position="21"/>
    </location>
</feature>
<accession>G0UBE9</accession>
<feature type="region of interest" description="Disordered" evidence="1">
    <location>
        <begin position="23"/>
        <end position="55"/>
    </location>
</feature>
<feature type="transmembrane region" description="Helical" evidence="2">
    <location>
        <begin position="64"/>
        <end position="83"/>
    </location>
</feature>
<feature type="compositionally biased region" description="Acidic residues" evidence="1">
    <location>
        <begin position="94"/>
        <end position="110"/>
    </location>
</feature>
<keyword evidence="3" id="KW-0732">Signal</keyword>
<reference evidence="4" key="1">
    <citation type="journal article" date="2012" name="Proc. Natl. Acad. Sci. U.S.A.">
        <title>Antigenic diversity is generated by distinct evolutionary mechanisms in African trypanosome species.</title>
        <authorList>
            <person name="Jackson A.P."/>
            <person name="Berry A."/>
            <person name="Aslett M."/>
            <person name="Allison H.C."/>
            <person name="Burton P."/>
            <person name="Vavrova-Anderson J."/>
            <person name="Brown R."/>
            <person name="Browne H."/>
            <person name="Corton N."/>
            <person name="Hauser H."/>
            <person name="Gamble J."/>
            <person name="Gilderthorp R."/>
            <person name="Marcello L."/>
            <person name="McQuillan J."/>
            <person name="Otto T.D."/>
            <person name="Quail M.A."/>
            <person name="Sanders M.J."/>
            <person name="van Tonder A."/>
            <person name="Ginger M.L."/>
            <person name="Field M.C."/>
            <person name="Barry J.D."/>
            <person name="Hertz-Fowler C."/>
            <person name="Berriman M."/>
        </authorList>
    </citation>
    <scope>NUCLEOTIDE SEQUENCE</scope>
    <source>
        <strain evidence="4">Y486</strain>
    </source>
</reference>
<evidence type="ECO:0000313" key="4">
    <source>
        <dbReference type="EMBL" id="CCC53144.1"/>
    </source>
</evidence>
<evidence type="ECO:0000256" key="1">
    <source>
        <dbReference type="SAM" id="MobiDB-lite"/>
    </source>
</evidence>
<organism evidence="4">
    <name type="scientific">Trypanosoma vivax (strain Y486)</name>
    <dbReference type="NCBI Taxonomy" id="1055687"/>
    <lineage>
        <taxon>Eukaryota</taxon>
        <taxon>Discoba</taxon>
        <taxon>Euglenozoa</taxon>
        <taxon>Kinetoplastea</taxon>
        <taxon>Metakinetoplastina</taxon>
        <taxon>Trypanosomatida</taxon>
        <taxon>Trypanosomatidae</taxon>
        <taxon>Trypanosoma</taxon>
        <taxon>Duttonella</taxon>
    </lineage>
</organism>
<keyword evidence="2" id="KW-1133">Transmembrane helix</keyword>
<protein>
    <submittedName>
        <fullName evidence="4">Uncharacterized protein</fullName>
    </submittedName>
</protein>
<evidence type="ECO:0000256" key="2">
    <source>
        <dbReference type="SAM" id="Phobius"/>
    </source>
</evidence>
<dbReference type="EMBL" id="HE573027">
    <property type="protein sequence ID" value="CCC53144.1"/>
    <property type="molecule type" value="Genomic_DNA"/>
</dbReference>